<keyword evidence="3" id="KW-1185">Reference proteome</keyword>
<feature type="non-terminal residue" evidence="2">
    <location>
        <position position="1"/>
    </location>
</feature>
<protein>
    <submittedName>
        <fullName evidence="2">Uncharacterized protein</fullName>
    </submittedName>
</protein>
<proteinExistence type="predicted"/>
<feature type="transmembrane region" description="Helical" evidence="1">
    <location>
        <begin position="32"/>
        <end position="48"/>
    </location>
</feature>
<keyword evidence="1" id="KW-0472">Membrane</keyword>
<evidence type="ECO:0000313" key="2">
    <source>
        <dbReference type="EMBL" id="TRY67166.1"/>
    </source>
</evidence>
<accession>A0A553NP16</accession>
<evidence type="ECO:0000256" key="1">
    <source>
        <dbReference type="SAM" id="Phobius"/>
    </source>
</evidence>
<keyword evidence="1" id="KW-1133">Transmembrane helix</keyword>
<dbReference type="AlphaFoldDB" id="A0A553NP16"/>
<reference evidence="2 3" key="1">
    <citation type="journal article" date="2018" name="Nat. Ecol. Evol.">
        <title>Genomic signatures of mitonuclear coevolution across populations of Tigriopus californicus.</title>
        <authorList>
            <person name="Barreto F.S."/>
            <person name="Watson E.T."/>
            <person name="Lima T.G."/>
            <person name="Willett C.S."/>
            <person name="Edmands S."/>
            <person name="Li W."/>
            <person name="Burton R.S."/>
        </authorList>
    </citation>
    <scope>NUCLEOTIDE SEQUENCE [LARGE SCALE GENOMIC DNA]</scope>
    <source>
        <strain evidence="2 3">San Diego</strain>
    </source>
</reference>
<sequence>RDSDDKGRQGSFELAKEPPSDQFIINFNTSNMNIRVFLVLLSFGLVLARPGGYKNLGGVYTPTKELDYMDAAKSAGKFAWSKKFEEELSPADVNRGERRAEYVPTFFTSKDNHAALTNGRPADENLRLQRETSQEQQFNAPLYYQQY</sequence>
<dbReference type="Proteomes" id="UP000318571">
    <property type="component" value="Chromosome 4"/>
</dbReference>
<name>A0A553NP16_TIGCA</name>
<evidence type="ECO:0000313" key="3">
    <source>
        <dbReference type="Proteomes" id="UP000318571"/>
    </source>
</evidence>
<comment type="caution">
    <text evidence="2">The sequence shown here is derived from an EMBL/GenBank/DDBJ whole genome shotgun (WGS) entry which is preliminary data.</text>
</comment>
<keyword evidence="1" id="KW-0812">Transmembrane</keyword>
<dbReference type="EMBL" id="VCGU01000011">
    <property type="protein sequence ID" value="TRY67166.1"/>
    <property type="molecule type" value="Genomic_DNA"/>
</dbReference>
<gene>
    <name evidence="2" type="ORF">TCAL_09703</name>
</gene>
<organism evidence="2 3">
    <name type="scientific">Tigriopus californicus</name>
    <name type="common">Marine copepod</name>
    <dbReference type="NCBI Taxonomy" id="6832"/>
    <lineage>
        <taxon>Eukaryota</taxon>
        <taxon>Metazoa</taxon>
        <taxon>Ecdysozoa</taxon>
        <taxon>Arthropoda</taxon>
        <taxon>Crustacea</taxon>
        <taxon>Multicrustacea</taxon>
        <taxon>Hexanauplia</taxon>
        <taxon>Copepoda</taxon>
        <taxon>Harpacticoida</taxon>
        <taxon>Harpacticidae</taxon>
        <taxon>Tigriopus</taxon>
    </lineage>
</organism>